<evidence type="ECO:0000313" key="2">
    <source>
        <dbReference type="EMBL" id="KAK2870929.1"/>
    </source>
</evidence>
<feature type="compositionally biased region" description="Basic and acidic residues" evidence="1">
    <location>
        <begin position="59"/>
        <end position="71"/>
    </location>
</feature>
<dbReference type="EMBL" id="JAUYZG010000023">
    <property type="protein sequence ID" value="KAK2870929.1"/>
    <property type="molecule type" value="Genomic_DNA"/>
</dbReference>
<comment type="caution">
    <text evidence="2">The sequence shown here is derived from an EMBL/GenBank/DDBJ whole genome shotgun (WGS) entry which is preliminary data.</text>
</comment>
<reference evidence="2" key="1">
    <citation type="submission" date="2023-08" db="EMBL/GenBank/DDBJ databases">
        <title>Chromosome-level Genome Assembly of mud carp (Cirrhinus molitorella).</title>
        <authorList>
            <person name="Liu H."/>
        </authorList>
    </citation>
    <scope>NUCLEOTIDE SEQUENCE</scope>
    <source>
        <strain evidence="2">Prfri</strain>
        <tissue evidence="2">Muscle</tissue>
    </source>
</reference>
<evidence type="ECO:0000256" key="1">
    <source>
        <dbReference type="SAM" id="MobiDB-lite"/>
    </source>
</evidence>
<organism evidence="2 3">
    <name type="scientific">Cirrhinus molitorella</name>
    <name type="common">mud carp</name>
    <dbReference type="NCBI Taxonomy" id="172907"/>
    <lineage>
        <taxon>Eukaryota</taxon>
        <taxon>Metazoa</taxon>
        <taxon>Chordata</taxon>
        <taxon>Craniata</taxon>
        <taxon>Vertebrata</taxon>
        <taxon>Euteleostomi</taxon>
        <taxon>Actinopterygii</taxon>
        <taxon>Neopterygii</taxon>
        <taxon>Teleostei</taxon>
        <taxon>Ostariophysi</taxon>
        <taxon>Cypriniformes</taxon>
        <taxon>Cyprinidae</taxon>
        <taxon>Labeoninae</taxon>
        <taxon>Labeonini</taxon>
        <taxon>Cirrhinus</taxon>
    </lineage>
</organism>
<evidence type="ECO:0000313" key="3">
    <source>
        <dbReference type="Proteomes" id="UP001187343"/>
    </source>
</evidence>
<keyword evidence="3" id="KW-1185">Reference proteome</keyword>
<protein>
    <submittedName>
        <fullName evidence="2">Uncharacterized protein</fullName>
    </submittedName>
</protein>
<gene>
    <name evidence="2" type="ORF">Q8A67_023456</name>
</gene>
<dbReference type="AlphaFoldDB" id="A0AA88P1V9"/>
<accession>A0AA88P1V9</accession>
<sequence length="115" mass="13078">MHEWEGVRQVNEGSGPLEFDICAQAYGPRATDDVQSRRAIDFVSQGRNDGLDSFRGQQSRREIREQKQTELRKRRGGREDEDEEEGEKVVRDQGDPVPHAIISCQIPEKGNQATL</sequence>
<proteinExistence type="predicted"/>
<feature type="region of interest" description="Disordered" evidence="1">
    <location>
        <begin position="46"/>
        <end position="115"/>
    </location>
</feature>
<name>A0AA88P1V9_9TELE</name>
<dbReference type="Proteomes" id="UP001187343">
    <property type="component" value="Unassembled WGS sequence"/>
</dbReference>